<evidence type="ECO:0000256" key="1">
    <source>
        <dbReference type="ARBA" id="ARBA00044755"/>
    </source>
</evidence>
<evidence type="ECO:0000313" key="3">
    <source>
        <dbReference type="EMBL" id="NLR89704.1"/>
    </source>
</evidence>
<feature type="compositionally biased region" description="Low complexity" evidence="2">
    <location>
        <begin position="131"/>
        <end position="141"/>
    </location>
</feature>
<feature type="compositionally biased region" description="Polar residues" evidence="2">
    <location>
        <begin position="15"/>
        <end position="30"/>
    </location>
</feature>
<dbReference type="PANTHER" id="PTHR35024:SF4">
    <property type="entry name" value="POLYMER-FORMING CYTOSKELETAL PROTEIN"/>
    <property type="match status" value="1"/>
</dbReference>
<dbReference type="AlphaFoldDB" id="A0A7X8XTX4"/>
<reference evidence="3 4" key="1">
    <citation type="submission" date="2020-04" db="EMBL/GenBank/DDBJ databases">
        <title>Flammeovirga sp. SR4, a novel species isolated from seawater.</title>
        <authorList>
            <person name="Wang X."/>
        </authorList>
    </citation>
    <scope>NUCLEOTIDE SEQUENCE [LARGE SCALE GENOMIC DNA]</scope>
    <source>
        <strain evidence="3 4">SR4</strain>
    </source>
</reference>
<dbReference type="InterPro" id="IPR007607">
    <property type="entry name" value="BacA/B"/>
</dbReference>
<evidence type="ECO:0000313" key="4">
    <source>
        <dbReference type="Proteomes" id="UP000585050"/>
    </source>
</evidence>
<dbReference type="RefSeq" id="WP_168880391.1">
    <property type="nucleotide sequence ID" value="NZ_JABAIL010000001.1"/>
</dbReference>
<comment type="caution">
    <text evidence="3">The sequence shown here is derived from an EMBL/GenBank/DDBJ whole genome shotgun (WGS) entry which is preliminary data.</text>
</comment>
<dbReference type="PANTHER" id="PTHR35024">
    <property type="entry name" value="HYPOTHETICAL CYTOSOLIC PROTEIN"/>
    <property type="match status" value="1"/>
</dbReference>
<proteinExistence type="inferred from homology"/>
<evidence type="ECO:0000256" key="2">
    <source>
        <dbReference type="SAM" id="MobiDB-lite"/>
    </source>
</evidence>
<keyword evidence="4" id="KW-1185">Reference proteome</keyword>
<protein>
    <submittedName>
        <fullName evidence="3">Polymer-forming cytoskeletal protein</fullName>
    </submittedName>
</protein>
<gene>
    <name evidence="3" type="ORF">HGP29_00735</name>
</gene>
<feature type="region of interest" description="Disordered" evidence="2">
    <location>
        <begin position="1"/>
        <end position="30"/>
    </location>
</feature>
<sequence length="154" mass="16260">MGLFGNAEEAKKVVPQQSGNVTNNSIGQGTTLKGDVETHGILRMDGKLIGNLQCHSKLFLGNDGQVEGDVFAQNAEIEGEIHGKIEVAENLILRSSAVVHGDIITKSLTIDPGAVFNGQCQMGKERPLLASSTASSSESISVEQKEAEKDEAAQ</sequence>
<accession>A0A7X8XTX4</accession>
<name>A0A7X8XTX4_9BACT</name>
<organism evidence="3 4">
    <name type="scientific">Flammeovirga agarivorans</name>
    <dbReference type="NCBI Taxonomy" id="2726742"/>
    <lineage>
        <taxon>Bacteria</taxon>
        <taxon>Pseudomonadati</taxon>
        <taxon>Bacteroidota</taxon>
        <taxon>Cytophagia</taxon>
        <taxon>Cytophagales</taxon>
        <taxon>Flammeovirgaceae</taxon>
        <taxon>Flammeovirga</taxon>
    </lineage>
</organism>
<dbReference type="Pfam" id="PF04519">
    <property type="entry name" value="Bactofilin"/>
    <property type="match status" value="1"/>
</dbReference>
<dbReference type="EMBL" id="JABAIL010000001">
    <property type="protein sequence ID" value="NLR89704.1"/>
    <property type="molecule type" value="Genomic_DNA"/>
</dbReference>
<feature type="region of interest" description="Disordered" evidence="2">
    <location>
        <begin position="127"/>
        <end position="154"/>
    </location>
</feature>
<dbReference type="Proteomes" id="UP000585050">
    <property type="component" value="Unassembled WGS sequence"/>
</dbReference>
<comment type="similarity">
    <text evidence="1">Belongs to the bactofilin family.</text>
</comment>
<feature type="compositionally biased region" description="Basic and acidic residues" evidence="2">
    <location>
        <begin position="143"/>
        <end position="154"/>
    </location>
</feature>